<dbReference type="eggNOG" id="COG2834">
    <property type="taxonomic scope" value="Bacteria"/>
</dbReference>
<evidence type="ECO:0000313" key="3">
    <source>
        <dbReference type="EMBL" id="GAK36294.1"/>
    </source>
</evidence>
<evidence type="ECO:0008006" key="5">
    <source>
        <dbReference type="Google" id="ProtNLM"/>
    </source>
</evidence>
<feature type="chain" id="PRO_5001662467" description="Outer membrane lipoprotein carrier protein LolA" evidence="2">
    <location>
        <begin position="21"/>
        <end position="213"/>
    </location>
</feature>
<dbReference type="RefSeq" id="WP_024996244.1">
    <property type="nucleotide sequence ID" value="NZ_ATZI01000001.1"/>
</dbReference>
<gene>
    <name evidence="3" type="ORF">JCM15093_1451</name>
</gene>
<dbReference type="Pfam" id="PF16584">
    <property type="entry name" value="LolA_2"/>
    <property type="match status" value="1"/>
</dbReference>
<accession>A0A069D7W0</accession>
<feature type="signal peptide" evidence="2">
    <location>
        <begin position="1"/>
        <end position="20"/>
    </location>
</feature>
<proteinExistence type="predicted"/>
<dbReference type="STRING" id="1121097.GCA_000428125_00811"/>
<dbReference type="CDD" id="cd16325">
    <property type="entry name" value="LolA"/>
    <property type="match status" value="1"/>
</dbReference>
<dbReference type="EMBL" id="BAJS01000006">
    <property type="protein sequence ID" value="GAK36294.1"/>
    <property type="molecule type" value="Genomic_DNA"/>
</dbReference>
<dbReference type="InterPro" id="IPR004564">
    <property type="entry name" value="OM_lipoprot_carrier_LolA-like"/>
</dbReference>
<dbReference type="Gene3D" id="2.50.20.10">
    <property type="entry name" value="Lipoprotein localisation LolA/LolB/LppX"/>
    <property type="match status" value="1"/>
</dbReference>
<dbReference type="InterPro" id="IPR029046">
    <property type="entry name" value="LolA/LolB/LppX"/>
</dbReference>
<sequence>MKKYIFTLLLCVAGGFSLLAAQGSSIEVLDKTAAAFQNAGGIKAGFTIKAFAKGRPAGDTRGTIQLKGNKFVLQTAEMTTWFDGKTQWSYLSGSEEVNISNPTEQELQSMNPYTLLYMYKKGFSHKLGSVKSFRGKAVYEVKLSASSKKQNLSSLVIYVARDSYQPLYILAQQRDGSRSEIVITDYQPGQRYADSFFVFNRKQHPNVELIDLR</sequence>
<comment type="caution">
    <text evidence="3">The sequence shown here is derived from an EMBL/GenBank/DDBJ whole genome shotgun (WGS) entry which is preliminary data.</text>
</comment>
<keyword evidence="4" id="KW-1185">Reference proteome</keyword>
<dbReference type="OrthoDB" id="9810685at2"/>
<evidence type="ECO:0000256" key="2">
    <source>
        <dbReference type="SAM" id="SignalP"/>
    </source>
</evidence>
<dbReference type="SUPFAM" id="SSF89392">
    <property type="entry name" value="Prokaryotic lipoproteins and lipoprotein localization factors"/>
    <property type="match status" value="1"/>
</dbReference>
<dbReference type="AlphaFoldDB" id="A0A069D7W0"/>
<dbReference type="Proteomes" id="UP000027601">
    <property type="component" value="Unassembled WGS sequence"/>
</dbReference>
<keyword evidence="1 2" id="KW-0732">Signal</keyword>
<reference evidence="3 4" key="1">
    <citation type="journal article" date="2015" name="Microbes Environ.">
        <title>Distribution and evolution of nitrogen fixation genes in the phylum bacteroidetes.</title>
        <authorList>
            <person name="Inoue J."/>
            <person name="Oshima K."/>
            <person name="Suda W."/>
            <person name="Sakamoto M."/>
            <person name="Iino T."/>
            <person name="Noda S."/>
            <person name="Hongoh Y."/>
            <person name="Hattori M."/>
            <person name="Ohkuma M."/>
        </authorList>
    </citation>
    <scope>NUCLEOTIDE SEQUENCE [LARGE SCALE GENOMIC DNA]</scope>
    <source>
        <strain evidence="3 4">JCM 15093</strain>
    </source>
</reference>
<evidence type="ECO:0000313" key="4">
    <source>
        <dbReference type="Proteomes" id="UP000027601"/>
    </source>
</evidence>
<evidence type="ECO:0000256" key="1">
    <source>
        <dbReference type="ARBA" id="ARBA00022729"/>
    </source>
</evidence>
<organism evidence="3 4">
    <name type="scientific">Bacteroides graminisolvens DSM 19988 = JCM 15093</name>
    <dbReference type="NCBI Taxonomy" id="1121097"/>
    <lineage>
        <taxon>Bacteria</taxon>
        <taxon>Pseudomonadati</taxon>
        <taxon>Bacteroidota</taxon>
        <taxon>Bacteroidia</taxon>
        <taxon>Bacteroidales</taxon>
        <taxon>Bacteroidaceae</taxon>
        <taxon>Bacteroides</taxon>
    </lineage>
</organism>
<protein>
    <recommendedName>
        <fullName evidence="5">Outer membrane lipoprotein carrier protein LolA</fullName>
    </recommendedName>
</protein>
<name>A0A069D7W0_9BACE</name>